<dbReference type="EMBL" id="KZ678142">
    <property type="protein sequence ID" value="PSN62197.1"/>
    <property type="molecule type" value="Genomic_DNA"/>
</dbReference>
<dbReference type="STRING" id="1448308.A0A2T2N9U4"/>
<dbReference type="AlphaFoldDB" id="A0A2T2N9U4"/>
<dbReference type="PANTHER" id="PTHR13622:SF8">
    <property type="entry name" value="THIAMIN PYROPHOSPHOKINASE 1"/>
    <property type="match status" value="1"/>
</dbReference>
<dbReference type="CDD" id="cd03676">
    <property type="entry name" value="NUDIX_Tnr3_like"/>
    <property type="match status" value="1"/>
</dbReference>
<dbReference type="PANTHER" id="PTHR13622">
    <property type="entry name" value="THIAMIN PYROPHOSPHOKINASE"/>
    <property type="match status" value="1"/>
</dbReference>
<sequence>MTVKGGFSNLELVARVDKWPYFQKDPVAYKKHMEDYYYFLIEGYEKPFGYVHSSTVPKVNWGQHWTIDENRRFIKFNGGNTFDGRYRRMEEILRCNLKQDETSAFGRWRNELFPIYDAKGKHVLSLDGAGIETFGILSYGCHLIAFVMTSDGLKYWVPRRAKTKLSYPGMLDNIVGGILRANKQPIDCIVRECAEEASLPEEYTKSNIVACGSLSYQMTQTDYGKPGCRIQVQYLYEMELSKHVVPEPFDGEVQEFNLMSLEEVISALRKGEFKLNCAMTWMAYLIRHRHVNAENEPNLVEISSRLHRKHDLFVV</sequence>
<dbReference type="Pfam" id="PF00293">
    <property type="entry name" value="NUDIX"/>
    <property type="match status" value="1"/>
</dbReference>
<name>A0A2T2N9U4_CORCC</name>
<proteinExistence type="predicted"/>
<accession>A0A2T2N9U4</accession>
<evidence type="ECO:0000313" key="3">
    <source>
        <dbReference type="Proteomes" id="UP000240883"/>
    </source>
</evidence>
<reference evidence="2 3" key="1">
    <citation type="journal article" date="2018" name="Front. Microbiol.">
        <title>Genome-Wide Analysis of Corynespora cassiicola Leaf Fall Disease Putative Effectors.</title>
        <authorList>
            <person name="Lopez D."/>
            <person name="Ribeiro S."/>
            <person name="Label P."/>
            <person name="Fumanal B."/>
            <person name="Venisse J.S."/>
            <person name="Kohler A."/>
            <person name="de Oliveira R.R."/>
            <person name="Labutti K."/>
            <person name="Lipzen A."/>
            <person name="Lail K."/>
            <person name="Bauer D."/>
            <person name="Ohm R.A."/>
            <person name="Barry K.W."/>
            <person name="Spatafora J."/>
            <person name="Grigoriev I.V."/>
            <person name="Martin F.M."/>
            <person name="Pujade-Renaud V."/>
        </authorList>
    </citation>
    <scope>NUCLEOTIDE SEQUENCE [LARGE SCALE GENOMIC DNA]</scope>
    <source>
        <strain evidence="2 3">Philippines</strain>
    </source>
</reference>
<dbReference type="Proteomes" id="UP000240883">
    <property type="component" value="Unassembled WGS sequence"/>
</dbReference>
<dbReference type="InterPro" id="IPR015797">
    <property type="entry name" value="NUDIX_hydrolase-like_dom_sf"/>
</dbReference>
<dbReference type="InterPro" id="IPR000086">
    <property type="entry name" value="NUDIX_hydrolase_dom"/>
</dbReference>
<feature type="domain" description="Nudix hydrolase" evidence="1">
    <location>
        <begin position="138"/>
        <end position="281"/>
    </location>
</feature>
<evidence type="ECO:0000313" key="2">
    <source>
        <dbReference type="EMBL" id="PSN62197.1"/>
    </source>
</evidence>
<dbReference type="Gene3D" id="3.90.79.10">
    <property type="entry name" value="Nucleoside Triphosphate Pyrophosphohydrolase"/>
    <property type="match status" value="1"/>
</dbReference>
<dbReference type="PROSITE" id="PS51462">
    <property type="entry name" value="NUDIX"/>
    <property type="match status" value="1"/>
</dbReference>
<organism evidence="2 3">
    <name type="scientific">Corynespora cassiicola Philippines</name>
    <dbReference type="NCBI Taxonomy" id="1448308"/>
    <lineage>
        <taxon>Eukaryota</taxon>
        <taxon>Fungi</taxon>
        <taxon>Dikarya</taxon>
        <taxon>Ascomycota</taxon>
        <taxon>Pezizomycotina</taxon>
        <taxon>Dothideomycetes</taxon>
        <taxon>Pleosporomycetidae</taxon>
        <taxon>Pleosporales</taxon>
        <taxon>Corynesporascaceae</taxon>
        <taxon>Corynespora</taxon>
    </lineage>
</organism>
<dbReference type="OrthoDB" id="10261522at2759"/>
<evidence type="ECO:0000259" key="1">
    <source>
        <dbReference type="PROSITE" id="PS51462"/>
    </source>
</evidence>
<keyword evidence="3" id="KW-1185">Reference proteome</keyword>
<dbReference type="FunFam" id="3.90.79.10:FF:000019">
    <property type="entry name" value="Thiamin pyrophosphokinase, putative"/>
    <property type="match status" value="1"/>
</dbReference>
<gene>
    <name evidence="2" type="ORF">BS50DRAFT_533154</name>
</gene>
<protein>
    <recommendedName>
        <fullName evidence="1">Nudix hydrolase domain-containing protein</fullName>
    </recommendedName>
</protein>
<dbReference type="GO" id="GO:0044715">
    <property type="term" value="F:8-oxo-dGDP phosphatase activity"/>
    <property type="evidence" value="ECO:0007669"/>
    <property type="project" value="TreeGrafter"/>
</dbReference>
<dbReference type="SUPFAM" id="SSF55811">
    <property type="entry name" value="Nudix"/>
    <property type="match status" value="1"/>
</dbReference>